<evidence type="ECO:0000256" key="2">
    <source>
        <dbReference type="SAM" id="Phobius"/>
    </source>
</evidence>
<evidence type="ECO:0000313" key="3">
    <source>
        <dbReference type="EMBL" id="TQR82738.1"/>
    </source>
</evidence>
<organism evidence="3 4">
    <name type="scientific">Mycolicibacterium hodleri</name>
    <dbReference type="NCBI Taxonomy" id="49897"/>
    <lineage>
        <taxon>Bacteria</taxon>
        <taxon>Bacillati</taxon>
        <taxon>Actinomycetota</taxon>
        <taxon>Actinomycetes</taxon>
        <taxon>Mycobacteriales</taxon>
        <taxon>Mycobacteriaceae</taxon>
        <taxon>Mycolicibacterium</taxon>
    </lineage>
</organism>
<name>A0A544VRW1_9MYCO</name>
<comment type="caution">
    <text evidence="3">The sequence shown here is derived from an EMBL/GenBank/DDBJ whole genome shotgun (WGS) entry which is preliminary data.</text>
</comment>
<keyword evidence="4" id="KW-1185">Reference proteome</keyword>
<keyword evidence="2" id="KW-1133">Transmembrane helix</keyword>
<evidence type="ECO:0000256" key="1">
    <source>
        <dbReference type="SAM" id="MobiDB-lite"/>
    </source>
</evidence>
<dbReference type="EMBL" id="VIFX01000061">
    <property type="protein sequence ID" value="TQR82738.1"/>
    <property type="molecule type" value="Genomic_DNA"/>
</dbReference>
<feature type="compositionally biased region" description="Polar residues" evidence="1">
    <location>
        <begin position="19"/>
        <end position="32"/>
    </location>
</feature>
<reference evidence="3 4" key="1">
    <citation type="submission" date="2018-10" db="EMBL/GenBank/DDBJ databases">
        <title>Draft genome of Mycobacterium hodleri strain B.</title>
        <authorList>
            <person name="Amande T.J."/>
            <person name="Mcgenity T.J."/>
        </authorList>
    </citation>
    <scope>NUCLEOTIDE SEQUENCE [LARGE SCALE GENOMIC DNA]</scope>
    <source>
        <strain evidence="3 4">B</strain>
    </source>
</reference>
<feature type="transmembrane region" description="Helical" evidence="2">
    <location>
        <begin position="96"/>
        <end position="118"/>
    </location>
</feature>
<dbReference type="RefSeq" id="WP_142555680.1">
    <property type="nucleotide sequence ID" value="NZ_VIFX01000061.1"/>
</dbReference>
<dbReference type="Pfam" id="PF11259">
    <property type="entry name" value="DUF3060"/>
    <property type="match status" value="1"/>
</dbReference>
<gene>
    <name evidence="3" type="ORF">D8S82_30525</name>
</gene>
<dbReference type="Proteomes" id="UP000315759">
    <property type="component" value="Unassembled WGS sequence"/>
</dbReference>
<accession>A0A544VRW1</accession>
<dbReference type="AlphaFoldDB" id="A0A544VRW1"/>
<feature type="compositionally biased region" description="Basic and acidic residues" evidence="1">
    <location>
        <begin position="7"/>
        <end position="18"/>
    </location>
</feature>
<keyword evidence="2" id="KW-0472">Membrane</keyword>
<keyword evidence="2" id="KW-0812">Transmembrane</keyword>
<sequence length="260" mass="26582">MSSQDDPEARIRDLERSLSEQASELTHSSYETTGAVGRPTTEGGHWPPPPPPNYTAPNYTAPLYGAPNYTAAQHQPYGTPYPPTMTTSTGGGNRGWILYVVMAVVVVAIVGGAVSFFANVFSTVSSIVDTVDGSPTAASTMPGGGGPFDVQPSRSGGNRPPAPTITPVVPSAPGDLVTVSGVGEVKTIACNGNVVNISGVDNTVVITGQCANVSVSGVKNEVTVEASVQISASGMENRVTYLSGTPVIDNSGMSNVVEQG</sequence>
<protein>
    <submittedName>
        <fullName evidence="3">DUF3060 domain-containing protein</fullName>
    </submittedName>
</protein>
<proteinExistence type="predicted"/>
<feature type="region of interest" description="Disordered" evidence="1">
    <location>
        <begin position="137"/>
        <end position="159"/>
    </location>
</feature>
<dbReference type="InterPro" id="IPR021417">
    <property type="entry name" value="DUF3060"/>
</dbReference>
<feature type="region of interest" description="Disordered" evidence="1">
    <location>
        <begin position="1"/>
        <end position="59"/>
    </location>
</feature>
<evidence type="ECO:0000313" key="4">
    <source>
        <dbReference type="Proteomes" id="UP000315759"/>
    </source>
</evidence>